<dbReference type="Proteomes" id="UP000694429">
    <property type="component" value="Unassembled WGS sequence"/>
</dbReference>
<dbReference type="FunFam" id="3.30.70.330:FF:000338">
    <property type="entry name" value="polyadenylate-binding protein 5"/>
    <property type="match status" value="1"/>
</dbReference>
<evidence type="ECO:0000256" key="7">
    <source>
        <dbReference type="PROSITE-ProRule" id="PRU00176"/>
    </source>
</evidence>
<dbReference type="InterPro" id="IPR003954">
    <property type="entry name" value="RRM_euk-type"/>
</dbReference>
<dbReference type="GO" id="GO:0003723">
    <property type="term" value="F:RNA binding"/>
    <property type="evidence" value="ECO:0007669"/>
    <property type="project" value="UniProtKB-UniRule"/>
</dbReference>
<keyword evidence="4 7" id="KW-0694">RNA-binding</keyword>
<evidence type="ECO:0000259" key="8">
    <source>
        <dbReference type="PROSITE" id="PS50102"/>
    </source>
</evidence>
<dbReference type="InterPro" id="IPR012677">
    <property type="entry name" value="Nucleotide-bd_a/b_plait_sf"/>
</dbReference>
<dbReference type="InterPro" id="IPR035979">
    <property type="entry name" value="RBD_domain_sf"/>
</dbReference>
<evidence type="ECO:0000313" key="10">
    <source>
        <dbReference type="Proteomes" id="UP000694542"/>
    </source>
</evidence>
<keyword evidence="3" id="KW-0677">Repeat</keyword>
<reference evidence="9" key="1">
    <citation type="submission" date="2018-10" db="EMBL/GenBank/DDBJ databases">
        <title>De novo assembly of a Great Dane genome.</title>
        <authorList>
            <person name="Kidd J.M."/>
            <person name="Pendleton A.L."/>
            <person name="Shen F."/>
            <person name="Emery S."/>
        </authorList>
    </citation>
    <scope>NUCLEOTIDE SEQUENCE [LARGE SCALE GENOMIC DNA]</scope>
    <source>
        <strain evidence="9">Great Dane</strain>
    </source>
</reference>
<dbReference type="InterPro" id="IPR034364">
    <property type="entry name" value="PABP_RRM1"/>
</dbReference>
<dbReference type="InterPro" id="IPR045305">
    <property type="entry name" value="RRM2_I_PABPs"/>
</dbReference>
<comment type="subcellular location">
    <subcellularLocation>
        <location evidence="1">Cytoplasm</location>
    </subcellularLocation>
</comment>
<dbReference type="Pfam" id="PF00076">
    <property type="entry name" value="RRM_1"/>
    <property type="match status" value="4"/>
</dbReference>
<dbReference type="Ensembl" id="ENSCAFT00040021986.1">
    <property type="protein sequence ID" value="ENSCAFP00040019071.1"/>
    <property type="gene ID" value="ENSCAFG00040011939.1"/>
</dbReference>
<dbReference type="FunFam" id="3.30.70.330:FF:000234">
    <property type="entry name" value="Polyadenylate-binding protein 5"/>
    <property type="match status" value="1"/>
</dbReference>
<dbReference type="FunFam" id="3.30.70.330:FF:000003">
    <property type="entry name" value="Polyadenylate-binding protein"/>
    <property type="match status" value="1"/>
</dbReference>
<evidence type="ECO:0000256" key="5">
    <source>
        <dbReference type="ARBA" id="ARBA00043929"/>
    </source>
</evidence>
<dbReference type="InterPro" id="IPR000504">
    <property type="entry name" value="RRM_dom"/>
</dbReference>
<dbReference type="SMART" id="SM00360">
    <property type="entry name" value="RRM"/>
    <property type="match status" value="4"/>
</dbReference>
<dbReference type="Gene3D" id="3.30.70.330">
    <property type="match status" value="4"/>
</dbReference>
<feature type="domain" description="RRM" evidence="8">
    <location>
        <begin position="136"/>
        <end position="214"/>
    </location>
</feature>
<evidence type="ECO:0000256" key="3">
    <source>
        <dbReference type="ARBA" id="ARBA00022737"/>
    </source>
</evidence>
<dbReference type="FunFam" id="3.30.70.330:FF:000049">
    <property type="entry name" value="Polyadenylate-binding protein"/>
    <property type="match status" value="1"/>
</dbReference>
<dbReference type="Ensembl" id="ENSCAFT00030013309.1">
    <property type="protein sequence ID" value="ENSCAFP00030011625.1"/>
    <property type="gene ID" value="ENSCAFG00030007261.1"/>
</dbReference>
<keyword evidence="2" id="KW-0963">Cytoplasm</keyword>
<dbReference type="SMART" id="SM00361">
    <property type="entry name" value="RRM_1"/>
    <property type="match status" value="3"/>
</dbReference>
<feature type="domain" description="RRM" evidence="8">
    <location>
        <begin position="317"/>
        <end position="394"/>
    </location>
</feature>
<dbReference type="CDD" id="cd12379">
    <property type="entry name" value="RRM2_I_PABPs"/>
    <property type="match status" value="1"/>
</dbReference>
<dbReference type="AlphaFoldDB" id="A0A8C0SBV7"/>
<reference evidence="9" key="2">
    <citation type="submission" date="2025-05" db="UniProtKB">
        <authorList>
            <consortium name="Ensembl"/>
        </authorList>
    </citation>
    <scope>IDENTIFICATION</scope>
</reference>
<dbReference type="CDD" id="cd12378">
    <property type="entry name" value="RRM1_I_PABPs"/>
    <property type="match status" value="1"/>
</dbReference>
<organism evidence="9 10">
    <name type="scientific">Canis lupus familiaris</name>
    <name type="common">Dog</name>
    <name type="synonym">Canis familiaris</name>
    <dbReference type="NCBI Taxonomy" id="9615"/>
    <lineage>
        <taxon>Eukaryota</taxon>
        <taxon>Metazoa</taxon>
        <taxon>Chordata</taxon>
        <taxon>Craniata</taxon>
        <taxon>Vertebrata</taxon>
        <taxon>Euteleostomi</taxon>
        <taxon>Mammalia</taxon>
        <taxon>Eutheria</taxon>
        <taxon>Laurasiatheria</taxon>
        <taxon>Carnivora</taxon>
        <taxon>Caniformia</taxon>
        <taxon>Canidae</taxon>
        <taxon>Canis</taxon>
    </lineage>
</organism>
<evidence type="ECO:0000256" key="2">
    <source>
        <dbReference type="ARBA" id="ARBA00022490"/>
    </source>
</evidence>
<dbReference type="PANTHER" id="PTHR24012">
    <property type="entry name" value="RNA BINDING PROTEIN"/>
    <property type="match status" value="1"/>
</dbReference>
<dbReference type="Proteomes" id="UP000694542">
    <property type="component" value="Chromosome X"/>
</dbReference>
<accession>A0A8C0SBV7</accession>
<dbReference type="SUPFAM" id="SSF54928">
    <property type="entry name" value="RNA-binding domain, RBD"/>
    <property type="match status" value="2"/>
</dbReference>
<evidence type="ECO:0000256" key="4">
    <source>
        <dbReference type="ARBA" id="ARBA00022884"/>
    </source>
</evidence>
<evidence type="ECO:0000256" key="1">
    <source>
        <dbReference type="ARBA" id="ARBA00004496"/>
    </source>
</evidence>
<dbReference type="CDD" id="cd12380">
    <property type="entry name" value="RRM3_I_PABPs"/>
    <property type="match status" value="1"/>
</dbReference>
<feature type="domain" description="RRM" evidence="8">
    <location>
        <begin position="224"/>
        <end position="300"/>
    </location>
</feature>
<dbReference type="GO" id="GO:0005737">
    <property type="term" value="C:cytoplasm"/>
    <property type="evidence" value="ECO:0007669"/>
    <property type="project" value="UniProtKB-SubCell"/>
</dbReference>
<sequence length="500" mass="56515">MKNIFFKESWHRGSGKWEVTYQGSGFPHAPPAQPQAKWFSSLGRFVLRRAIHVHGPRSARPLRICPSPLTPPRICPEPPPAGADPVRVCQSVPPDLPRVSDCRNYRASLESHLPVLRKMGSGEPNPAGKKKKYLKAALYVGDLDPDVTEDMLYKKFRPAGPLRFTRICRDPVTRSPLGYGYVNFRFPADAEWALNTMNFDLINGKPFRLMWSQPDDRLRKSGVGNIFIKNLDKSIDNRALFYLFSAFGNILSCKVVCDDNGSKGYAYVHFDSLAAANRAIWHMNGVRLNNRQVYVGRFKFPEERAAEVRTRDRATFTNVFVKNFGDDMDDEKLKEIFSGYGPTESVKVIRDASGKSKGFGFVRYETHEAAQKAVLDLHGKSINGKVLYVGRAQKKIERLAELRRRFERLRLKEKSRPPGVPIYIKNLDETIDDEKLKEEFSSFGSISRAKVMVEVGQGKGFGVVCFSSFEDATKAVDEMNGRTVGSKPLHVTLGQARCRW</sequence>
<dbReference type="PROSITE" id="PS50102">
    <property type="entry name" value="RRM"/>
    <property type="match status" value="4"/>
</dbReference>
<comment type="function">
    <text evidence="5">Binds the poly(A) tail of mRNA. May be involved in cytoplasmic regulatory processes of mRNA metabolism. Can probably bind to cytoplasmic RNA sequences other than poly(A) in vivo.</text>
</comment>
<name>A0A8C0SBV7_CANLF</name>
<proteinExistence type="predicted"/>
<evidence type="ECO:0000313" key="9">
    <source>
        <dbReference type="Ensembl" id="ENSCAFP00040019071.1"/>
    </source>
</evidence>
<feature type="domain" description="RRM" evidence="8">
    <location>
        <begin position="420"/>
        <end position="496"/>
    </location>
</feature>
<protein>
    <recommendedName>
        <fullName evidence="6">Polyadenylate-binding protein 5</fullName>
    </recommendedName>
</protein>
<evidence type="ECO:0000256" key="6">
    <source>
        <dbReference type="ARBA" id="ARBA00044071"/>
    </source>
</evidence>